<comment type="similarity">
    <text evidence="1">Belongs to the protein-tyrosine phosphatase family. Non-receptor class dual specificity subfamily.</text>
</comment>
<dbReference type="InterPro" id="IPR020422">
    <property type="entry name" value="TYR_PHOSPHATASE_DUAL_dom"/>
</dbReference>
<comment type="caution">
    <text evidence="6">The sequence shown here is derived from an EMBL/GenBank/DDBJ whole genome shotgun (WGS) entry which is preliminary data.</text>
</comment>
<gene>
    <name evidence="6" type="ORF">LOD99_3040</name>
</gene>
<keyword evidence="3" id="KW-0904">Protein phosphatase</keyword>
<dbReference type="EMBL" id="JAKMXF010000233">
    <property type="protein sequence ID" value="KAI6654196.1"/>
    <property type="molecule type" value="Genomic_DNA"/>
</dbReference>
<reference evidence="6 7" key="1">
    <citation type="journal article" date="2023" name="BMC Biol.">
        <title>The compact genome of the sponge Oopsacas minuta (Hexactinellida) is lacking key metazoan core genes.</title>
        <authorList>
            <person name="Santini S."/>
            <person name="Schenkelaars Q."/>
            <person name="Jourda C."/>
            <person name="Duchesne M."/>
            <person name="Belahbib H."/>
            <person name="Rocher C."/>
            <person name="Selva M."/>
            <person name="Riesgo A."/>
            <person name="Vervoort M."/>
            <person name="Leys S.P."/>
            <person name="Kodjabachian L."/>
            <person name="Le Bivic A."/>
            <person name="Borchiellini C."/>
            <person name="Claverie J.M."/>
            <person name="Renard E."/>
        </authorList>
    </citation>
    <scope>NUCLEOTIDE SEQUENCE [LARGE SCALE GENOMIC DNA]</scope>
    <source>
        <strain evidence="6">SPO-2</strain>
    </source>
</reference>
<sequence>MNELAEVTDYLFICNLACLQNLNLKKLNISLVIAATLDLPSNLPEGVECVQVPVDDKHTMDISQYFDKVTISILHAREKDEKSLVYCVAGVSRSATLVLNTLMTISGINLKDSHSILKSKRRFIRPNFGFWSQLCERELQLFGHNSVVMVTSAIGAIPDLYKDEVDGML</sequence>
<dbReference type="SMART" id="SM00195">
    <property type="entry name" value="DSPc"/>
    <property type="match status" value="1"/>
</dbReference>
<evidence type="ECO:0000313" key="6">
    <source>
        <dbReference type="EMBL" id="KAI6654196.1"/>
    </source>
</evidence>
<dbReference type="PANTHER" id="PTHR45961:SF6">
    <property type="entry name" value="IP21249P"/>
    <property type="match status" value="1"/>
</dbReference>
<feature type="domain" description="Tyrosine-protein phosphatase" evidence="4">
    <location>
        <begin position="2"/>
        <end position="143"/>
    </location>
</feature>
<protein>
    <submittedName>
        <fullName evidence="6">Dual specificity protein phosphatase 14-like</fullName>
    </submittedName>
</protein>
<feature type="domain" description="Tyrosine specific protein phosphatases" evidence="5">
    <location>
        <begin position="64"/>
        <end position="121"/>
    </location>
</feature>
<dbReference type="InterPro" id="IPR000387">
    <property type="entry name" value="Tyr_Pase_dom"/>
</dbReference>
<proteinExistence type="inferred from homology"/>
<dbReference type="Proteomes" id="UP001165289">
    <property type="component" value="Unassembled WGS sequence"/>
</dbReference>
<dbReference type="Pfam" id="PF00782">
    <property type="entry name" value="DSPc"/>
    <property type="match status" value="1"/>
</dbReference>
<dbReference type="InterPro" id="IPR052103">
    <property type="entry name" value="Dual_spec_Phospatases"/>
</dbReference>
<dbReference type="GO" id="GO:0004721">
    <property type="term" value="F:phosphoprotein phosphatase activity"/>
    <property type="evidence" value="ECO:0007669"/>
    <property type="project" value="UniProtKB-KW"/>
</dbReference>
<keyword evidence="7" id="KW-1185">Reference proteome</keyword>
<dbReference type="AlphaFoldDB" id="A0AAV7JZS0"/>
<evidence type="ECO:0000256" key="1">
    <source>
        <dbReference type="ARBA" id="ARBA00008601"/>
    </source>
</evidence>
<keyword evidence="2" id="KW-0378">Hydrolase</keyword>
<evidence type="ECO:0000313" key="7">
    <source>
        <dbReference type="Proteomes" id="UP001165289"/>
    </source>
</evidence>
<name>A0AAV7JZS0_9METZ</name>
<dbReference type="InterPro" id="IPR000340">
    <property type="entry name" value="Dual-sp_phosphatase_cat-dom"/>
</dbReference>
<evidence type="ECO:0000259" key="5">
    <source>
        <dbReference type="PROSITE" id="PS50056"/>
    </source>
</evidence>
<accession>A0AAV7JZS0</accession>
<evidence type="ECO:0000256" key="2">
    <source>
        <dbReference type="ARBA" id="ARBA00022801"/>
    </source>
</evidence>
<dbReference type="PROSITE" id="PS50056">
    <property type="entry name" value="TYR_PHOSPHATASE_2"/>
    <property type="match status" value="1"/>
</dbReference>
<evidence type="ECO:0000259" key="4">
    <source>
        <dbReference type="PROSITE" id="PS50054"/>
    </source>
</evidence>
<dbReference type="PROSITE" id="PS50054">
    <property type="entry name" value="TYR_PHOSPHATASE_DUAL"/>
    <property type="match status" value="1"/>
</dbReference>
<dbReference type="Gene3D" id="3.90.190.10">
    <property type="entry name" value="Protein tyrosine phosphatase superfamily"/>
    <property type="match status" value="1"/>
</dbReference>
<dbReference type="CDD" id="cd14514">
    <property type="entry name" value="DUSP14-like"/>
    <property type="match status" value="1"/>
</dbReference>
<dbReference type="InterPro" id="IPR029021">
    <property type="entry name" value="Prot-tyrosine_phosphatase-like"/>
</dbReference>
<dbReference type="GO" id="GO:0005737">
    <property type="term" value="C:cytoplasm"/>
    <property type="evidence" value="ECO:0007669"/>
    <property type="project" value="TreeGrafter"/>
</dbReference>
<dbReference type="PANTHER" id="PTHR45961">
    <property type="entry name" value="IP21249P"/>
    <property type="match status" value="1"/>
</dbReference>
<dbReference type="SUPFAM" id="SSF52799">
    <property type="entry name" value="(Phosphotyrosine protein) phosphatases II"/>
    <property type="match status" value="1"/>
</dbReference>
<organism evidence="6 7">
    <name type="scientific">Oopsacas minuta</name>
    <dbReference type="NCBI Taxonomy" id="111878"/>
    <lineage>
        <taxon>Eukaryota</taxon>
        <taxon>Metazoa</taxon>
        <taxon>Porifera</taxon>
        <taxon>Hexactinellida</taxon>
        <taxon>Hexasterophora</taxon>
        <taxon>Lyssacinosida</taxon>
        <taxon>Leucopsacidae</taxon>
        <taxon>Oopsacas</taxon>
    </lineage>
</organism>
<evidence type="ECO:0000256" key="3">
    <source>
        <dbReference type="ARBA" id="ARBA00022912"/>
    </source>
</evidence>